<dbReference type="AlphaFoldDB" id="A0A5Q6RQ22"/>
<dbReference type="Proteomes" id="UP000307768">
    <property type="component" value="Unassembled WGS sequence"/>
</dbReference>
<evidence type="ECO:0000313" key="1">
    <source>
        <dbReference type="EMBL" id="KAA1420110.1"/>
    </source>
</evidence>
<dbReference type="EMBL" id="VDFQ02000006">
    <property type="protein sequence ID" value="KAA1420110.1"/>
    <property type="molecule type" value="Genomic_DNA"/>
</dbReference>
<evidence type="ECO:0000313" key="2">
    <source>
        <dbReference type="Proteomes" id="UP000307768"/>
    </source>
</evidence>
<protein>
    <recommendedName>
        <fullName evidence="3">DUF4352 domain-containing protein</fullName>
    </recommendedName>
</protein>
<comment type="caution">
    <text evidence="1">The sequence shown here is derived from an EMBL/GenBank/DDBJ whole genome shotgun (WGS) entry which is preliminary data.</text>
</comment>
<name>A0A5Q6RQ22_9ACTN</name>
<accession>A0A5Q6RQ22</accession>
<dbReference type="OrthoDB" id="3831138at2"/>
<dbReference type="RefSeq" id="WP_149771334.1">
    <property type="nucleotide sequence ID" value="NZ_VDFQ02000006.1"/>
</dbReference>
<reference evidence="1 2" key="1">
    <citation type="submission" date="2019-09" db="EMBL/GenBank/DDBJ databases">
        <title>Mumia zhuanghuii sp. nov. isolated from the intestinal contents of plateau pika (Ochotona curzoniae) in the Qinghai-Tibet plateau of China.</title>
        <authorList>
            <person name="Tian Z."/>
        </authorList>
    </citation>
    <scope>NUCLEOTIDE SEQUENCE [LARGE SCALE GENOMIC DNA]</scope>
    <source>
        <strain evidence="2">350</strain>
    </source>
</reference>
<evidence type="ECO:0008006" key="3">
    <source>
        <dbReference type="Google" id="ProtNLM"/>
    </source>
</evidence>
<sequence>MFGIDYVVGGYAVRRAVDGRRADRGHVFVVADVEVTNRDDDPTTIHAVPAFFVAADGTEHPPVPPEDWLVYGMRLLPQVRHHVRVLFEVPAMLAPGGAVRFIRTEQPAPQRLHLAS</sequence>
<organism evidence="1 2">
    <name type="scientific">Mumia zhuanghuii</name>
    <dbReference type="NCBI Taxonomy" id="2585211"/>
    <lineage>
        <taxon>Bacteria</taxon>
        <taxon>Bacillati</taxon>
        <taxon>Actinomycetota</taxon>
        <taxon>Actinomycetes</taxon>
        <taxon>Propionibacteriales</taxon>
        <taxon>Nocardioidaceae</taxon>
        <taxon>Mumia</taxon>
    </lineage>
</organism>
<gene>
    <name evidence="1" type="ORF">FE697_019740</name>
</gene>
<proteinExistence type="predicted"/>